<evidence type="ECO:0000256" key="1">
    <source>
        <dbReference type="SAM" id="SignalP"/>
    </source>
</evidence>
<sequence>MMKLLVGLGWLCWLLAGAPASSRQVKESVISFQIVNAGFTVEGTLAGLEATVQFDPAHLDQARIRASVPVSTIHTGIGLRDKHLQKPDWFDAEKYPTIALQSTAFRKTGPGQYEGTFALTMKGIAHDVKLPFTVSAANEFRGTLASTG</sequence>
<keyword evidence="1" id="KW-0732">Signal</keyword>
<accession>A0ABX2FNW0</accession>
<feature type="chain" id="PRO_5045893354" evidence="1">
    <location>
        <begin position="23"/>
        <end position="148"/>
    </location>
</feature>
<proteinExistence type="predicted"/>
<evidence type="ECO:0000313" key="3">
    <source>
        <dbReference type="EMBL" id="NRT18856.1"/>
    </source>
</evidence>
<gene>
    <name evidence="3" type="ORF">HNP98_001679</name>
</gene>
<reference evidence="3 4" key="1">
    <citation type="submission" date="2020-05" db="EMBL/GenBank/DDBJ databases">
        <title>Genomic Encyclopedia of Type Strains, Phase IV (KMG-V): Genome sequencing to study the core and pangenomes of soil and plant-associated prokaryotes.</title>
        <authorList>
            <person name="Whitman W."/>
        </authorList>
    </citation>
    <scope>NUCLEOTIDE SEQUENCE [LARGE SCALE GENOMIC DNA]</scope>
    <source>
        <strain evidence="3 4">9A</strain>
    </source>
</reference>
<dbReference type="Pfam" id="PF04264">
    <property type="entry name" value="YceI"/>
    <property type="match status" value="1"/>
</dbReference>
<dbReference type="InterPro" id="IPR036761">
    <property type="entry name" value="TTHA0802/YceI-like_sf"/>
</dbReference>
<dbReference type="Gene3D" id="2.40.128.110">
    <property type="entry name" value="Lipid/polyisoprenoid-binding, YceI-like"/>
    <property type="match status" value="1"/>
</dbReference>
<dbReference type="InterPro" id="IPR007372">
    <property type="entry name" value="Lipid/polyisoprenoid-bd_YceI"/>
</dbReference>
<feature type="signal peptide" evidence="1">
    <location>
        <begin position="1"/>
        <end position="22"/>
    </location>
</feature>
<comment type="caution">
    <text evidence="3">The sequence shown here is derived from an EMBL/GenBank/DDBJ whole genome shotgun (WGS) entry which is preliminary data.</text>
</comment>
<evidence type="ECO:0000313" key="4">
    <source>
        <dbReference type="Proteomes" id="UP000779507"/>
    </source>
</evidence>
<dbReference type="SMART" id="SM00867">
    <property type="entry name" value="YceI"/>
    <property type="match status" value="1"/>
</dbReference>
<name>A0ABX2FNW0_9BACT</name>
<dbReference type="RefSeq" id="WP_173809599.1">
    <property type="nucleotide sequence ID" value="NZ_JABSNP010000006.1"/>
</dbReference>
<dbReference type="SUPFAM" id="SSF101874">
    <property type="entry name" value="YceI-like"/>
    <property type="match status" value="1"/>
</dbReference>
<organism evidence="3 4">
    <name type="scientific">Hymenobacter caeli</name>
    <dbReference type="NCBI Taxonomy" id="2735894"/>
    <lineage>
        <taxon>Bacteria</taxon>
        <taxon>Pseudomonadati</taxon>
        <taxon>Bacteroidota</taxon>
        <taxon>Cytophagia</taxon>
        <taxon>Cytophagales</taxon>
        <taxon>Hymenobacteraceae</taxon>
        <taxon>Hymenobacter</taxon>
    </lineage>
</organism>
<feature type="domain" description="Lipid/polyisoprenoid-binding YceI-like" evidence="2">
    <location>
        <begin position="22"/>
        <end position="145"/>
    </location>
</feature>
<dbReference type="EMBL" id="JABSNP010000006">
    <property type="protein sequence ID" value="NRT18856.1"/>
    <property type="molecule type" value="Genomic_DNA"/>
</dbReference>
<dbReference type="PANTHER" id="PTHR34406:SF1">
    <property type="entry name" value="PROTEIN YCEI"/>
    <property type="match status" value="1"/>
</dbReference>
<dbReference type="Proteomes" id="UP000779507">
    <property type="component" value="Unassembled WGS sequence"/>
</dbReference>
<keyword evidence="4" id="KW-1185">Reference proteome</keyword>
<dbReference type="PANTHER" id="PTHR34406">
    <property type="entry name" value="PROTEIN YCEI"/>
    <property type="match status" value="1"/>
</dbReference>
<evidence type="ECO:0000259" key="2">
    <source>
        <dbReference type="SMART" id="SM00867"/>
    </source>
</evidence>
<protein>
    <submittedName>
        <fullName evidence="3">Polyisoprenoid-binding protein YceI</fullName>
    </submittedName>
</protein>